<gene>
    <name evidence="1" type="ORF">BJ138DRAFT_1178784</name>
</gene>
<sequence length="573" mass="63518">MFRSASKSHPSLPSPGRNLRFPEASSPQRAHVSRSSNLSEAQNIEGTNESDCSIEIMDGICISPKSNKRHSNIKSVQDSKSLHPLFLKNYSSSSYSPDQDCASLPVREQIASQSKLTSSNQEIKPKASKIKSSILSSVEKNSDAVAFSGSSSAHGDESQRARSKSNRAQKITTSFNSFPDPTKPKKKIVVSQATSTLHPTGADISTKKPNSTKSTSQKSSNITAKKADTKPSTSDEPILPVYSFSDYRDLKTAVVYTQNENEANDAVQNLKSPLGFDLEWRVMWHAGATERRTALVQLCDKNTILLIQVSHMKRFPQKVLEVIESPDFVKTGANILNDGEKLFRDFGIQARNLVELGALAKKADEQFSQIHNRKIVGLAKMVSTYLGKTLEKGKERTSNWEANLNDAMVQYAANDAHSGLMVYHRLEEIANEAGKTLSESNISVDVKPKTPKPVSAPALASSSSSSSTWSSSTLPSDILPEPPRPQYLRAYNLWHHRKMPLDQMCMTLKNRARVEPLKESTVISYVVGALQADTSLPFDMDKLKSLVRLEASSWQRHRQWIQEAERQLFEEPV</sequence>
<keyword evidence="2" id="KW-1185">Reference proteome</keyword>
<name>A0ACB8AH55_9AGAM</name>
<organism evidence="1 2">
    <name type="scientific">Hygrophoropsis aurantiaca</name>
    <dbReference type="NCBI Taxonomy" id="72124"/>
    <lineage>
        <taxon>Eukaryota</taxon>
        <taxon>Fungi</taxon>
        <taxon>Dikarya</taxon>
        <taxon>Basidiomycota</taxon>
        <taxon>Agaricomycotina</taxon>
        <taxon>Agaricomycetes</taxon>
        <taxon>Agaricomycetidae</taxon>
        <taxon>Boletales</taxon>
        <taxon>Coniophorineae</taxon>
        <taxon>Hygrophoropsidaceae</taxon>
        <taxon>Hygrophoropsis</taxon>
    </lineage>
</organism>
<protein>
    <submittedName>
        <fullName evidence="1">Uncharacterized protein</fullName>
    </submittedName>
</protein>
<dbReference type="Proteomes" id="UP000790377">
    <property type="component" value="Unassembled WGS sequence"/>
</dbReference>
<evidence type="ECO:0000313" key="1">
    <source>
        <dbReference type="EMBL" id="KAH7912503.1"/>
    </source>
</evidence>
<proteinExistence type="predicted"/>
<evidence type="ECO:0000313" key="2">
    <source>
        <dbReference type="Proteomes" id="UP000790377"/>
    </source>
</evidence>
<accession>A0ACB8AH55</accession>
<dbReference type="EMBL" id="MU267650">
    <property type="protein sequence ID" value="KAH7912503.1"/>
    <property type="molecule type" value="Genomic_DNA"/>
</dbReference>
<reference evidence="1" key="1">
    <citation type="journal article" date="2021" name="New Phytol.">
        <title>Evolutionary innovations through gain and loss of genes in the ectomycorrhizal Boletales.</title>
        <authorList>
            <person name="Wu G."/>
            <person name="Miyauchi S."/>
            <person name="Morin E."/>
            <person name="Kuo A."/>
            <person name="Drula E."/>
            <person name="Varga T."/>
            <person name="Kohler A."/>
            <person name="Feng B."/>
            <person name="Cao Y."/>
            <person name="Lipzen A."/>
            <person name="Daum C."/>
            <person name="Hundley H."/>
            <person name="Pangilinan J."/>
            <person name="Johnson J."/>
            <person name="Barry K."/>
            <person name="LaButti K."/>
            <person name="Ng V."/>
            <person name="Ahrendt S."/>
            <person name="Min B."/>
            <person name="Choi I.G."/>
            <person name="Park H."/>
            <person name="Plett J.M."/>
            <person name="Magnuson J."/>
            <person name="Spatafora J.W."/>
            <person name="Nagy L.G."/>
            <person name="Henrissat B."/>
            <person name="Grigoriev I.V."/>
            <person name="Yang Z.L."/>
            <person name="Xu J."/>
            <person name="Martin F.M."/>
        </authorList>
    </citation>
    <scope>NUCLEOTIDE SEQUENCE</scope>
    <source>
        <strain evidence="1">ATCC 28755</strain>
    </source>
</reference>
<comment type="caution">
    <text evidence="1">The sequence shown here is derived from an EMBL/GenBank/DDBJ whole genome shotgun (WGS) entry which is preliminary data.</text>
</comment>